<proteinExistence type="predicted"/>
<organism evidence="1 2">
    <name type="scientific">Vaccinium darrowii</name>
    <dbReference type="NCBI Taxonomy" id="229202"/>
    <lineage>
        <taxon>Eukaryota</taxon>
        <taxon>Viridiplantae</taxon>
        <taxon>Streptophyta</taxon>
        <taxon>Embryophyta</taxon>
        <taxon>Tracheophyta</taxon>
        <taxon>Spermatophyta</taxon>
        <taxon>Magnoliopsida</taxon>
        <taxon>eudicotyledons</taxon>
        <taxon>Gunneridae</taxon>
        <taxon>Pentapetalae</taxon>
        <taxon>asterids</taxon>
        <taxon>Ericales</taxon>
        <taxon>Ericaceae</taxon>
        <taxon>Vaccinioideae</taxon>
        <taxon>Vaccinieae</taxon>
        <taxon>Vaccinium</taxon>
    </lineage>
</organism>
<keyword evidence="2" id="KW-1185">Reference proteome</keyword>
<protein>
    <submittedName>
        <fullName evidence="1">Uncharacterized protein</fullName>
    </submittedName>
</protein>
<evidence type="ECO:0000313" key="2">
    <source>
        <dbReference type="Proteomes" id="UP000828048"/>
    </source>
</evidence>
<reference evidence="1 2" key="1">
    <citation type="journal article" date="2021" name="Hortic Res">
        <title>High-quality reference genome and annotation aids understanding of berry development for evergreen blueberry (Vaccinium darrowii).</title>
        <authorList>
            <person name="Yu J."/>
            <person name="Hulse-Kemp A.M."/>
            <person name="Babiker E."/>
            <person name="Staton M."/>
        </authorList>
    </citation>
    <scope>NUCLEOTIDE SEQUENCE [LARGE SCALE GENOMIC DNA]</scope>
    <source>
        <strain evidence="2">cv. NJ 8807/NJ 8810</strain>
        <tissue evidence="1">Young leaf</tissue>
    </source>
</reference>
<accession>A0ACB7Z4D2</accession>
<sequence length="88" mass="9799">MDDEERDVGSIKDQNPVGKVNSANLEKFGRQGSAWREPEDNSTNHIPVIPSTPLEPFNNIVSLVDWFTSCTDDDAEDAGEVLLFSRSF</sequence>
<comment type="caution">
    <text evidence="1">The sequence shown here is derived from an EMBL/GenBank/DDBJ whole genome shotgun (WGS) entry which is preliminary data.</text>
</comment>
<gene>
    <name evidence="1" type="ORF">Vadar_016881</name>
</gene>
<name>A0ACB7Z4D2_9ERIC</name>
<dbReference type="EMBL" id="CM037154">
    <property type="protein sequence ID" value="KAH7860693.1"/>
    <property type="molecule type" value="Genomic_DNA"/>
</dbReference>
<evidence type="ECO:0000313" key="1">
    <source>
        <dbReference type="EMBL" id="KAH7860693.1"/>
    </source>
</evidence>
<dbReference type="Proteomes" id="UP000828048">
    <property type="component" value="Chromosome 4"/>
</dbReference>